<evidence type="ECO:0000313" key="3">
    <source>
        <dbReference type="EMBL" id="OYX57813.1"/>
    </source>
</evidence>
<dbReference type="InterPro" id="IPR001387">
    <property type="entry name" value="Cro/C1-type_HTH"/>
</dbReference>
<dbReference type="EMBL" id="NCEQ01000004">
    <property type="protein sequence ID" value="OYX57813.1"/>
    <property type="molecule type" value="Genomic_DNA"/>
</dbReference>
<dbReference type="AlphaFoldDB" id="A0A258HNB9"/>
<dbReference type="Gene3D" id="1.10.260.40">
    <property type="entry name" value="lambda repressor-like DNA-binding domains"/>
    <property type="match status" value="1"/>
</dbReference>
<evidence type="ECO:0000256" key="1">
    <source>
        <dbReference type="ARBA" id="ARBA00023125"/>
    </source>
</evidence>
<organism evidence="3 4">
    <name type="scientific">Brevundimonas subvibrioides</name>
    <dbReference type="NCBI Taxonomy" id="74313"/>
    <lineage>
        <taxon>Bacteria</taxon>
        <taxon>Pseudomonadati</taxon>
        <taxon>Pseudomonadota</taxon>
        <taxon>Alphaproteobacteria</taxon>
        <taxon>Caulobacterales</taxon>
        <taxon>Caulobacteraceae</taxon>
        <taxon>Brevundimonas</taxon>
    </lineage>
</organism>
<dbReference type="PROSITE" id="PS50943">
    <property type="entry name" value="HTH_CROC1"/>
    <property type="match status" value="1"/>
</dbReference>
<proteinExistence type="predicted"/>
<dbReference type="CDD" id="cd00093">
    <property type="entry name" value="HTH_XRE"/>
    <property type="match status" value="1"/>
</dbReference>
<protein>
    <recommendedName>
        <fullName evidence="2">HTH cro/C1-type domain-containing protein</fullName>
    </recommendedName>
</protein>
<dbReference type="Pfam" id="PF01381">
    <property type="entry name" value="HTH_3"/>
    <property type="match status" value="1"/>
</dbReference>
<dbReference type="InterPro" id="IPR050807">
    <property type="entry name" value="TransReg_Diox_bact_type"/>
</dbReference>
<dbReference type="PANTHER" id="PTHR46797:SF1">
    <property type="entry name" value="METHYLPHOSPHONATE SYNTHASE"/>
    <property type="match status" value="1"/>
</dbReference>
<gene>
    <name evidence="3" type="ORF">B7Y86_04900</name>
</gene>
<feature type="domain" description="HTH cro/C1-type" evidence="2">
    <location>
        <begin position="17"/>
        <end position="71"/>
    </location>
</feature>
<evidence type="ECO:0000259" key="2">
    <source>
        <dbReference type="PROSITE" id="PS50943"/>
    </source>
</evidence>
<dbReference type="Proteomes" id="UP000216147">
    <property type="component" value="Unassembled WGS sequence"/>
</dbReference>
<evidence type="ECO:0000313" key="4">
    <source>
        <dbReference type="Proteomes" id="UP000216147"/>
    </source>
</evidence>
<dbReference type="SMART" id="SM00530">
    <property type="entry name" value="HTH_XRE"/>
    <property type="match status" value="1"/>
</dbReference>
<accession>A0A258HNB9</accession>
<dbReference type="PANTHER" id="PTHR46797">
    <property type="entry name" value="HTH-TYPE TRANSCRIPTIONAL REGULATOR"/>
    <property type="match status" value="1"/>
</dbReference>
<name>A0A258HNB9_9CAUL</name>
<dbReference type="GO" id="GO:0003677">
    <property type="term" value="F:DNA binding"/>
    <property type="evidence" value="ECO:0007669"/>
    <property type="project" value="UniProtKB-KW"/>
</dbReference>
<comment type="caution">
    <text evidence="3">The sequence shown here is derived from an EMBL/GenBank/DDBJ whole genome shotgun (WGS) entry which is preliminary data.</text>
</comment>
<dbReference type="SUPFAM" id="SSF47413">
    <property type="entry name" value="lambda repressor-like DNA-binding domains"/>
    <property type="match status" value="1"/>
</dbReference>
<keyword evidence="1" id="KW-0238">DNA-binding</keyword>
<dbReference type="GO" id="GO:0005829">
    <property type="term" value="C:cytosol"/>
    <property type="evidence" value="ECO:0007669"/>
    <property type="project" value="TreeGrafter"/>
</dbReference>
<reference evidence="3 4" key="1">
    <citation type="submission" date="2017-03" db="EMBL/GenBank/DDBJ databases">
        <title>Lifting the veil on microbial sulfur biogeochemistry in mining wastewaters.</title>
        <authorList>
            <person name="Kantor R.S."/>
            <person name="Colenbrander Nelson T."/>
            <person name="Marshall S."/>
            <person name="Bennett D."/>
            <person name="Apte S."/>
            <person name="Camacho D."/>
            <person name="Thomas B.C."/>
            <person name="Warren L.A."/>
            <person name="Banfield J.F."/>
        </authorList>
    </citation>
    <scope>NUCLEOTIDE SEQUENCE [LARGE SCALE GENOMIC DNA]</scope>
    <source>
        <strain evidence="3">32-68-21</strain>
    </source>
</reference>
<dbReference type="GO" id="GO:0003700">
    <property type="term" value="F:DNA-binding transcription factor activity"/>
    <property type="evidence" value="ECO:0007669"/>
    <property type="project" value="TreeGrafter"/>
</dbReference>
<sequence length="123" mass="13224">MTSATPNPIDIAVGQRVRAVRELRGLTQTDLAKATGVTFQQIQKYERGTNRVSASRLMLISHALGQPVSTFFEPDEPGARDGLDLFAVSGSKALLEAYGRIETADQRRIVVALARSLASDPAA</sequence>
<dbReference type="InterPro" id="IPR010982">
    <property type="entry name" value="Lambda_DNA-bd_dom_sf"/>
</dbReference>